<sequence length="332" mass="35397">MNLPVIWFGVIIAAWVLFFVLEGFDFGVGMIAGLARRPLHERDAAVRTIAPTWDGNEVWLVGAIGLMFAIFPDWYASVLSSLYLPMVLILLALAARGVALEFRGKYHGEGEERWKDRCDAIMAWSSLLVVALWGAVVAVLARGLAIDEQGEVMGGGWSRSIDPLLTWEAAAGALGAVLAALLVGALFLSLRTTGPLRDWSRGLAVRTGSVLAVGTLAVAVLSGQFVVAVLVVPAAVAVAGAQLRREGLAFTAGAVTIALATVLGLAWHAPTLVPSTLDATWSITMDSAVTSDFSLELISWAALFIMPAVVIYQAFSYWIFRKRISSARVTTA</sequence>
<comment type="similarity">
    <text evidence="2">Belongs to the cytochrome ubiquinol oxidase subunit 2 family.</text>
</comment>
<dbReference type="PANTHER" id="PTHR43141:SF5">
    <property type="entry name" value="CYTOCHROME BD-I UBIQUINOL OXIDASE SUBUNIT 2"/>
    <property type="match status" value="1"/>
</dbReference>
<feature type="transmembrane region" description="Helical" evidence="12">
    <location>
        <begin position="121"/>
        <end position="145"/>
    </location>
</feature>
<evidence type="ECO:0000256" key="6">
    <source>
        <dbReference type="ARBA" id="ARBA00022692"/>
    </source>
</evidence>
<evidence type="ECO:0000256" key="9">
    <source>
        <dbReference type="ARBA" id="ARBA00022989"/>
    </source>
</evidence>
<dbReference type="Pfam" id="PF02322">
    <property type="entry name" value="Cyt_bd_oxida_II"/>
    <property type="match status" value="1"/>
</dbReference>
<dbReference type="RefSeq" id="WP_231482100.1">
    <property type="nucleotide sequence ID" value="NZ_BAAAZO010000004.1"/>
</dbReference>
<evidence type="ECO:0000256" key="1">
    <source>
        <dbReference type="ARBA" id="ARBA00004651"/>
    </source>
</evidence>
<organism evidence="13 14">
    <name type="scientific">Kineosporia mesophila</name>
    <dbReference type="NCBI Taxonomy" id="566012"/>
    <lineage>
        <taxon>Bacteria</taxon>
        <taxon>Bacillati</taxon>
        <taxon>Actinomycetota</taxon>
        <taxon>Actinomycetes</taxon>
        <taxon>Kineosporiales</taxon>
        <taxon>Kineosporiaceae</taxon>
        <taxon>Kineosporia</taxon>
    </lineage>
</organism>
<keyword evidence="4" id="KW-1003">Cell membrane</keyword>
<evidence type="ECO:0000313" key="14">
    <source>
        <dbReference type="Proteomes" id="UP001501074"/>
    </source>
</evidence>
<keyword evidence="7" id="KW-0479">Metal-binding</keyword>
<reference evidence="14" key="1">
    <citation type="journal article" date="2019" name="Int. J. Syst. Evol. Microbiol.">
        <title>The Global Catalogue of Microorganisms (GCM) 10K type strain sequencing project: providing services to taxonomists for standard genome sequencing and annotation.</title>
        <authorList>
            <consortium name="The Broad Institute Genomics Platform"/>
            <consortium name="The Broad Institute Genome Sequencing Center for Infectious Disease"/>
            <person name="Wu L."/>
            <person name="Ma J."/>
        </authorList>
    </citation>
    <scope>NUCLEOTIDE SEQUENCE [LARGE SCALE GENOMIC DNA]</scope>
    <source>
        <strain evidence="14">JCM 16902</strain>
    </source>
</reference>
<evidence type="ECO:0000256" key="7">
    <source>
        <dbReference type="ARBA" id="ARBA00022723"/>
    </source>
</evidence>
<evidence type="ECO:0000256" key="3">
    <source>
        <dbReference type="ARBA" id="ARBA00022448"/>
    </source>
</evidence>
<dbReference type="Proteomes" id="UP001501074">
    <property type="component" value="Unassembled WGS sequence"/>
</dbReference>
<dbReference type="EMBL" id="BAAAZO010000004">
    <property type="protein sequence ID" value="GAA3612243.1"/>
    <property type="molecule type" value="Genomic_DNA"/>
</dbReference>
<accession>A0ABP6ZJZ6</accession>
<keyword evidence="10" id="KW-0408">Iron</keyword>
<keyword evidence="8" id="KW-0249">Electron transport</keyword>
<dbReference type="NCBIfam" id="TIGR00203">
    <property type="entry name" value="cydB"/>
    <property type="match status" value="1"/>
</dbReference>
<evidence type="ECO:0000256" key="12">
    <source>
        <dbReference type="SAM" id="Phobius"/>
    </source>
</evidence>
<evidence type="ECO:0000256" key="10">
    <source>
        <dbReference type="ARBA" id="ARBA00023004"/>
    </source>
</evidence>
<keyword evidence="6 12" id="KW-0812">Transmembrane</keyword>
<keyword evidence="3" id="KW-0813">Transport</keyword>
<protein>
    <submittedName>
        <fullName evidence="13">Cytochrome d ubiquinol oxidase subunit II</fullName>
    </submittedName>
</protein>
<evidence type="ECO:0000256" key="5">
    <source>
        <dbReference type="ARBA" id="ARBA00022617"/>
    </source>
</evidence>
<feature type="transmembrane region" description="Helical" evidence="12">
    <location>
        <begin position="202"/>
        <end position="219"/>
    </location>
</feature>
<keyword evidence="11 12" id="KW-0472">Membrane</keyword>
<keyword evidence="9 12" id="KW-1133">Transmembrane helix</keyword>
<evidence type="ECO:0000256" key="8">
    <source>
        <dbReference type="ARBA" id="ARBA00022982"/>
    </source>
</evidence>
<proteinExistence type="inferred from homology"/>
<feature type="transmembrane region" description="Helical" evidence="12">
    <location>
        <begin position="248"/>
        <end position="267"/>
    </location>
</feature>
<feature type="transmembrane region" description="Helical" evidence="12">
    <location>
        <begin position="297"/>
        <end position="320"/>
    </location>
</feature>
<gene>
    <name evidence="13" type="primary">cydB_1</name>
    <name evidence="13" type="ORF">GCM10022223_30400</name>
</gene>
<keyword evidence="5" id="KW-0349">Heme</keyword>
<evidence type="ECO:0000256" key="11">
    <source>
        <dbReference type="ARBA" id="ARBA00023136"/>
    </source>
</evidence>
<feature type="transmembrane region" description="Helical" evidence="12">
    <location>
        <begin position="165"/>
        <end position="190"/>
    </location>
</feature>
<feature type="transmembrane region" description="Helical" evidence="12">
    <location>
        <begin position="6"/>
        <end position="35"/>
    </location>
</feature>
<keyword evidence="14" id="KW-1185">Reference proteome</keyword>
<dbReference type="PANTHER" id="PTHR43141">
    <property type="entry name" value="CYTOCHROME BD2 SUBUNIT II"/>
    <property type="match status" value="1"/>
</dbReference>
<dbReference type="InterPro" id="IPR003317">
    <property type="entry name" value="Cyt-d_oxidase_su2"/>
</dbReference>
<comment type="caution">
    <text evidence="13">The sequence shown here is derived from an EMBL/GenBank/DDBJ whole genome shotgun (WGS) entry which is preliminary data.</text>
</comment>
<comment type="subcellular location">
    <subcellularLocation>
        <location evidence="1">Cell membrane</location>
        <topology evidence="1">Multi-pass membrane protein</topology>
    </subcellularLocation>
</comment>
<evidence type="ECO:0000256" key="2">
    <source>
        <dbReference type="ARBA" id="ARBA00007543"/>
    </source>
</evidence>
<evidence type="ECO:0000256" key="4">
    <source>
        <dbReference type="ARBA" id="ARBA00022475"/>
    </source>
</evidence>
<evidence type="ECO:0000313" key="13">
    <source>
        <dbReference type="EMBL" id="GAA3612243.1"/>
    </source>
</evidence>
<name>A0ABP6ZJZ6_9ACTN</name>
<feature type="transmembrane region" description="Helical" evidence="12">
    <location>
        <begin position="82"/>
        <end position="100"/>
    </location>
</feature>
<feature type="transmembrane region" description="Helical" evidence="12">
    <location>
        <begin position="225"/>
        <end position="241"/>
    </location>
</feature>